<reference evidence="8" key="1">
    <citation type="submission" date="2023-01" db="EMBL/GenBank/DDBJ databases">
        <title>Genome assembly of the deep-sea coral Lophelia pertusa.</title>
        <authorList>
            <person name="Herrera S."/>
            <person name="Cordes E."/>
        </authorList>
    </citation>
    <scope>NUCLEOTIDE SEQUENCE</scope>
    <source>
        <strain evidence="8">USNM1676648</strain>
        <tissue evidence="8">Polyp</tissue>
    </source>
</reference>
<evidence type="ECO:0000256" key="6">
    <source>
        <dbReference type="SAM" id="MobiDB-lite"/>
    </source>
</evidence>
<dbReference type="Pfam" id="PF13499">
    <property type="entry name" value="EF-hand_7"/>
    <property type="match status" value="1"/>
</dbReference>
<feature type="domain" description="EF-hand" evidence="7">
    <location>
        <begin position="130"/>
        <end position="165"/>
    </location>
</feature>
<dbReference type="SUPFAM" id="SSF47473">
    <property type="entry name" value="EF-hand"/>
    <property type="match status" value="1"/>
</dbReference>
<dbReference type="EMBL" id="MU827780">
    <property type="protein sequence ID" value="KAJ7337808.1"/>
    <property type="molecule type" value="Genomic_DNA"/>
</dbReference>
<evidence type="ECO:0000256" key="2">
    <source>
        <dbReference type="ARBA" id="ARBA00022490"/>
    </source>
</evidence>
<dbReference type="PANTHER" id="PTHR46212">
    <property type="entry name" value="PEFLIN"/>
    <property type="match status" value="1"/>
</dbReference>
<feature type="compositionally biased region" description="Gly residues" evidence="6">
    <location>
        <begin position="1"/>
        <end position="10"/>
    </location>
</feature>
<dbReference type="OrthoDB" id="186625at2759"/>
<comment type="subcellular location">
    <subcellularLocation>
        <location evidence="1">Cytoplasm</location>
    </subcellularLocation>
</comment>
<keyword evidence="9" id="KW-1185">Reference proteome</keyword>
<dbReference type="PANTHER" id="PTHR46212:SF3">
    <property type="entry name" value="GH27120P"/>
    <property type="match status" value="1"/>
</dbReference>
<dbReference type="SMART" id="SM00054">
    <property type="entry name" value="EFh"/>
    <property type="match status" value="3"/>
</dbReference>
<comment type="caution">
    <text evidence="8">The sequence shown here is derived from an EMBL/GenBank/DDBJ whole genome shotgun (WGS) entry which is preliminary data.</text>
</comment>
<protein>
    <submittedName>
        <fullName evidence="8">Peflin or Penta-EF hand domain-containing protein 1</fullName>
    </submittedName>
</protein>
<evidence type="ECO:0000256" key="5">
    <source>
        <dbReference type="ARBA" id="ARBA00022837"/>
    </source>
</evidence>
<dbReference type="InterPro" id="IPR002048">
    <property type="entry name" value="EF_hand_dom"/>
</dbReference>
<organism evidence="8 9">
    <name type="scientific">Desmophyllum pertusum</name>
    <dbReference type="NCBI Taxonomy" id="174260"/>
    <lineage>
        <taxon>Eukaryota</taxon>
        <taxon>Metazoa</taxon>
        <taxon>Cnidaria</taxon>
        <taxon>Anthozoa</taxon>
        <taxon>Hexacorallia</taxon>
        <taxon>Scleractinia</taxon>
        <taxon>Caryophylliina</taxon>
        <taxon>Caryophylliidae</taxon>
        <taxon>Desmophyllum</taxon>
    </lineage>
</organism>
<dbReference type="GO" id="GO:0005509">
    <property type="term" value="F:calcium ion binding"/>
    <property type="evidence" value="ECO:0007669"/>
    <property type="project" value="InterPro"/>
</dbReference>
<evidence type="ECO:0000256" key="1">
    <source>
        <dbReference type="ARBA" id="ARBA00004496"/>
    </source>
</evidence>
<keyword evidence="5" id="KW-0106">Calcium</keyword>
<proteinExistence type="predicted"/>
<feature type="compositionally biased region" description="Gly residues" evidence="6">
    <location>
        <begin position="45"/>
        <end position="57"/>
    </location>
</feature>
<sequence length="232" mass="25560">MAGQYPGYGGYSATPGASHPYGAQQPPQQGYGATPGYAPQMGYPSPGGGYPGSYGGPAGPPPGANPTLWNWFITVDRDRSGEITADELQQALVNGNWSQFNGETCRLMIGIFDHDQSGTISFQEFQQLWQYIQQWKGAFDRYDSDRSGAIEGQELHRAFAEMGFNVSPNFIGLVVARFDRLARQSLKLDSFIQCCVMLRGLTDAFRARDANQNGNITINYEDFMCMVLLNKP</sequence>
<keyword evidence="3" id="KW-0479">Metal-binding</keyword>
<dbReference type="Proteomes" id="UP001163046">
    <property type="component" value="Unassembled WGS sequence"/>
</dbReference>
<accession>A0A9W9YEU3</accession>
<dbReference type="GO" id="GO:0005737">
    <property type="term" value="C:cytoplasm"/>
    <property type="evidence" value="ECO:0007669"/>
    <property type="project" value="UniProtKB-SubCell"/>
</dbReference>
<dbReference type="Gene3D" id="1.10.238.10">
    <property type="entry name" value="EF-hand"/>
    <property type="match status" value="1"/>
</dbReference>
<evidence type="ECO:0000259" key="7">
    <source>
        <dbReference type="PROSITE" id="PS50222"/>
    </source>
</evidence>
<dbReference type="CDD" id="cd16184">
    <property type="entry name" value="EFh_PEF_peflin"/>
    <property type="match status" value="1"/>
</dbReference>
<dbReference type="Pfam" id="PF13202">
    <property type="entry name" value="EF-hand_5"/>
    <property type="match status" value="1"/>
</dbReference>
<evidence type="ECO:0000256" key="4">
    <source>
        <dbReference type="ARBA" id="ARBA00022737"/>
    </source>
</evidence>
<gene>
    <name evidence="8" type="primary">PEF1_1</name>
    <name evidence="8" type="ORF">OS493_007965</name>
</gene>
<evidence type="ECO:0000313" key="9">
    <source>
        <dbReference type="Proteomes" id="UP001163046"/>
    </source>
</evidence>
<evidence type="ECO:0000313" key="8">
    <source>
        <dbReference type="EMBL" id="KAJ7337808.1"/>
    </source>
</evidence>
<dbReference type="InterPro" id="IPR018247">
    <property type="entry name" value="EF_Hand_1_Ca_BS"/>
</dbReference>
<keyword evidence="4" id="KW-0677">Repeat</keyword>
<feature type="domain" description="EF-hand" evidence="7">
    <location>
        <begin position="63"/>
        <end position="98"/>
    </location>
</feature>
<name>A0A9W9YEU3_9CNID</name>
<dbReference type="PROSITE" id="PS50222">
    <property type="entry name" value="EF_HAND_2"/>
    <property type="match status" value="2"/>
</dbReference>
<evidence type="ECO:0000256" key="3">
    <source>
        <dbReference type="ARBA" id="ARBA00022723"/>
    </source>
</evidence>
<dbReference type="AlphaFoldDB" id="A0A9W9YEU3"/>
<keyword evidence="2" id="KW-0963">Cytoplasm</keyword>
<dbReference type="InterPro" id="IPR011992">
    <property type="entry name" value="EF-hand-dom_pair"/>
</dbReference>
<feature type="region of interest" description="Disordered" evidence="6">
    <location>
        <begin position="1"/>
        <end position="61"/>
    </location>
</feature>
<dbReference type="GO" id="GO:0048306">
    <property type="term" value="F:calcium-dependent protein binding"/>
    <property type="evidence" value="ECO:0007669"/>
    <property type="project" value="UniProtKB-ARBA"/>
</dbReference>
<dbReference type="InterPro" id="IPR051426">
    <property type="entry name" value="Peflin/Sorcin_CaBP"/>
</dbReference>
<dbReference type="PROSITE" id="PS00018">
    <property type="entry name" value="EF_HAND_1"/>
    <property type="match status" value="2"/>
</dbReference>
<feature type="compositionally biased region" description="Low complexity" evidence="6">
    <location>
        <begin position="20"/>
        <end position="37"/>
    </location>
</feature>